<dbReference type="NCBIfam" id="NF008669">
    <property type="entry name" value="PRK11670.1"/>
    <property type="match status" value="1"/>
</dbReference>
<evidence type="ECO:0000256" key="1">
    <source>
        <dbReference type="ARBA" id="ARBA00022723"/>
    </source>
</evidence>
<comment type="similarity">
    <text evidence="6">Belongs to the Mrp/NBP35 ATP-binding proteins family.</text>
</comment>
<evidence type="ECO:0000256" key="5">
    <source>
        <dbReference type="ARBA" id="ARBA00023014"/>
    </source>
</evidence>
<evidence type="ECO:0000313" key="8">
    <source>
        <dbReference type="Proteomes" id="UP000832034"/>
    </source>
</evidence>
<comment type="subunit">
    <text evidence="6">Homodimer.</text>
</comment>
<organism evidence="7 8">
    <name type="scientific">Vitreoscilla stercoraria</name>
    <dbReference type="NCBI Taxonomy" id="61"/>
    <lineage>
        <taxon>Bacteria</taxon>
        <taxon>Pseudomonadati</taxon>
        <taxon>Pseudomonadota</taxon>
        <taxon>Betaproteobacteria</taxon>
        <taxon>Neisseriales</taxon>
        <taxon>Neisseriaceae</taxon>
        <taxon>Vitreoscilla</taxon>
    </lineage>
</organism>
<comment type="function">
    <text evidence="6">Binds and transfers iron-sulfur (Fe-S) clusters to target apoproteins. Can hydrolyze ATP.</text>
</comment>
<dbReference type="PANTHER" id="PTHR42961">
    <property type="entry name" value="IRON-SULFUR PROTEIN NUBPL"/>
    <property type="match status" value="1"/>
</dbReference>
<dbReference type="InterPro" id="IPR027417">
    <property type="entry name" value="P-loop_NTPase"/>
</dbReference>
<dbReference type="HAMAP" id="MF_02040">
    <property type="entry name" value="Mrp_NBP35"/>
    <property type="match status" value="1"/>
</dbReference>
<dbReference type="Gene3D" id="3.40.50.300">
    <property type="entry name" value="P-loop containing nucleotide triphosphate hydrolases"/>
    <property type="match status" value="1"/>
</dbReference>
<dbReference type="SUPFAM" id="SSF52540">
    <property type="entry name" value="P-loop containing nucleoside triphosphate hydrolases"/>
    <property type="match status" value="1"/>
</dbReference>
<keyword evidence="6" id="KW-0378">Hydrolase</keyword>
<reference evidence="7" key="2">
    <citation type="journal article" date="2022" name="Res Sq">
        <title>Evolution of multicellular longitudinally dividing oral cavity symbionts (Neisseriaceae).</title>
        <authorList>
            <person name="Nyongesa S."/>
            <person name="Weber P."/>
            <person name="Bernet E."/>
            <person name="Pullido F."/>
            <person name="Nieckarz M."/>
            <person name="Delaby M."/>
            <person name="Nieves C."/>
            <person name="Viehboeck T."/>
            <person name="Krause N."/>
            <person name="Rivera-Millot A."/>
            <person name="Nakamura A."/>
            <person name="Vischer N."/>
            <person name="VanNieuwenhze M."/>
            <person name="Brun Y."/>
            <person name="Cava F."/>
            <person name="Bulgheresi S."/>
            <person name="Veyrier F."/>
        </authorList>
    </citation>
    <scope>NUCLEOTIDE SEQUENCE</scope>
    <source>
        <strain evidence="7">SAG 1488-6</strain>
    </source>
</reference>
<keyword evidence="8" id="KW-1185">Reference proteome</keyword>
<evidence type="ECO:0000256" key="6">
    <source>
        <dbReference type="HAMAP-Rule" id="MF_02040"/>
    </source>
</evidence>
<keyword evidence="4 6" id="KW-0408">Iron</keyword>
<dbReference type="PANTHER" id="PTHR42961:SF2">
    <property type="entry name" value="IRON-SULFUR PROTEIN NUBPL"/>
    <property type="match status" value="1"/>
</dbReference>
<evidence type="ECO:0000256" key="3">
    <source>
        <dbReference type="ARBA" id="ARBA00022840"/>
    </source>
</evidence>
<dbReference type="InterPro" id="IPR019591">
    <property type="entry name" value="Mrp/NBP35_ATP-bd"/>
</dbReference>
<accession>A0ABY4EDD4</accession>
<protein>
    <recommendedName>
        <fullName evidence="6">Iron-sulfur cluster carrier protein</fullName>
    </recommendedName>
</protein>
<keyword evidence="5 6" id="KW-0411">Iron-sulfur</keyword>
<keyword evidence="3 6" id="KW-0067">ATP-binding</keyword>
<dbReference type="InterPro" id="IPR033756">
    <property type="entry name" value="YlxH/NBP35"/>
</dbReference>
<name>A0ABY4EDD4_VITST</name>
<evidence type="ECO:0000313" key="7">
    <source>
        <dbReference type="EMBL" id="UOO93744.1"/>
    </source>
</evidence>
<gene>
    <name evidence="7" type="primary">apbC</name>
    <name evidence="7" type="ORF">LVJ81_12225</name>
</gene>
<sequence length="367" mass="39503">MPLKQQPKKGFSVEQIQTAIEAIVLPNSNRTIASEKALTKLTQQDGNIHVTLRFAYPVAHLQDAFIQAIAQATDTPASNIHLTLENKIVTHKVQQGVNTIKGVKNIIAIASGKGGVGKSTTTTNLAIALSKMGARVGVLDADIYGPSQPTMLGVSHLQPEQKDGKFIPVTNAAGIQTMSIGFLVNTDQAVVWRGPMVSQALQQLLFQSQWDDVDYLFIDLPPGTGDVQLTLSQKIPVTASVIVTTPQDIALLDARKAVDMFAKVNIPILGIIENMATHICSQCGHAEAIFGSDGGKMLSENLNVPLLAQLPLSLPIRQAMDQGQGVDLQQTETAIANLYQQATWQIILKISDMGKDFSNAFPKIVIE</sequence>
<dbReference type="EMBL" id="CP091512">
    <property type="protein sequence ID" value="UOO93744.1"/>
    <property type="molecule type" value="Genomic_DNA"/>
</dbReference>
<dbReference type="CDD" id="cd02037">
    <property type="entry name" value="Mrp_NBP35"/>
    <property type="match status" value="1"/>
</dbReference>
<keyword evidence="2 6" id="KW-0547">Nucleotide-binding</keyword>
<dbReference type="RefSeq" id="WP_026353697.1">
    <property type="nucleotide sequence ID" value="NZ_CP091512.1"/>
</dbReference>
<dbReference type="InterPro" id="IPR044304">
    <property type="entry name" value="NUBPL-like"/>
</dbReference>
<proteinExistence type="inferred from homology"/>
<reference evidence="7" key="1">
    <citation type="submission" date="2021-12" db="EMBL/GenBank/DDBJ databases">
        <authorList>
            <person name="Veyrier F.J."/>
        </authorList>
    </citation>
    <scope>NUCLEOTIDE SEQUENCE</scope>
    <source>
        <strain evidence="7">SAG 1488-6</strain>
    </source>
</reference>
<dbReference type="Proteomes" id="UP000832034">
    <property type="component" value="Chromosome"/>
</dbReference>
<keyword evidence="1 6" id="KW-0479">Metal-binding</keyword>
<dbReference type="Pfam" id="PF10609">
    <property type="entry name" value="ParA"/>
    <property type="match status" value="1"/>
</dbReference>
<evidence type="ECO:0000256" key="4">
    <source>
        <dbReference type="ARBA" id="ARBA00023004"/>
    </source>
</evidence>
<feature type="binding site" evidence="6">
    <location>
        <begin position="112"/>
        <end position="119"/>
    </location>
    <ligand>
        <name>ATP</name>
        <dbReference type="ChEBI" id="CHEBI:30616"/>
    </ligand>
</feature>
<evidence type="ECO:0000256" key="2">
    <source>
        <dbReference type="ARBA" id="ARBA00022741"/>
    </source>
</evidence>